<keyword evidence="3" id="KW-1185">Reference proteome</keyword>
<name>A0A0S4IR40_BODSA</name>
<dbReference type="EMBL" id="CYKH01000484">
    <property type="protein sequence ID" value="CUG00105.1"/>
    <property type="molecule type" value="Genomic_DNA"/>
</dbReference>
<evidence type="ECO:0000256" key="1">
    <source>
        <dbReference type="SAM" id="MobiDB-lite"/>
    </source>
</evidence>
<feature type="compositionally biased region" description="Basic and acidic residues" evidence="1">
    <location>
        <begin position="142"/>
        <end position="152"/>
    </location>
</feature>
<gene>
    <name evidence="2" type="ORF">BSAL_69045</name>
</gene>
<dbReference type="Proteomes" id="UP000051952">
    <property type="component" value="Unassembled WGS sequence"/>
</dbReference>
<organism evidence="2 3">
    <name type="scientific">Bodo saltans</name>
    <name type="common">Flagellated protozoan</name>
    <dbReference type="NCBI Taxonomy" id="75058"/>
    <lineage>
        <taxon>Eukaryota</taxon>
        <taxon>Discoba</taxon>
        <taxon>Euglenozoa</taxon>
        <taxon>Kinetoplastea</taxon>
        <taxon>Metakinetoplastina</taxon>
        <taxon>Eubodonida</taxon>
        <taxon>Bodonidae</taxon>
        <taxon>Bodo</taxon>
    </lineage>
</organism>
<feature type="compositionally biased region" description="Low complexity" evidence="1">
    <location>
        <begin position="1"/>
        <end position="13"/>
    </location>
</feature>
<dbReference type="VEuPathDB" id="TriTrypDB:BSAL_69045"/>
<feature type="region of interest" description="Disordered" evidence="1">
    <location>
        <begin position="187"/>
        <end position="272"/>
    </location>
</feature>
<accession>A0A0S4IR40</accession>
<feature type="compositionally biased region" description="Polar residues" evidence="1">
    <location>
        <begin position="16"/>
        <end position="26"/>
    </location>
</feature>
<feature type="region of interest" description="Disordered" evidence="1">
    <location>
        <begin position="142"/>
        <end position="163"/>
    </location>
</feature>
<feature type="compositionally biased region" description="Low complexity" evidence="1">
    <location>
        <begin position="457"/>
        <end position="469"/>
    </location>
</feature>
<protein>
    <submittedName>
        <fullName evidence="2">Uncharacterized protein</fullName>
    </submittedName>
</protein>
<feature type="compositionally biased region" description="Basic and acidic residues" evidence="1">
    <location>
        <begin position="28"/>
        <end position="38"/>
    </location>
</feature>
<dbReference type="AlphaFoldDB" id="A0A0S4IR40"/>
<sequence length="528" mass="58819">MPTLSSSSPSYRSTAAHAQQQRNASTLEKLKRQSEHDHAQYHVERSIIDISALDRIAETLEVRPPSQRVRVTHSATIKRSYTPLWEKYRRSLILPPEMSEEERNLVRKLRQDPFARRSYAPKIHNLEESIAGTQWRISARVEREAQADEDAPRNSASPRTLKTLHRGIQVLPVGRMQEDISFRVINAGPPSSLSSPRRGVSDVTSHRGAQFQRHQVGSARGFRSSSPYSGDPSTPRTVTTGFATPHSKSPRQHHHQSFGRHQTLVDGGHGRGYASDADLQRAVATFNELKKKAVLLDRIPTSVEVLTPEMFVRIEDDFLRATKGRKSRVLMSEDFTTSDIKLGGNIFTKRRLEFLMTKDDGGGGVAFVPLFQYAFPYVSSAQIDRYMLQHSTSMNKLLGGPLEVRAEPAVYRAIHSFYEKFDVDGDGVVFVQDIVRQQQKLYDQTNPNNVSGGGGPPSWTTPSSAPLSSQQQEGGVIGGDGGFEAASLHINADPDGRVSLEEFAMFARFLFPPYKALEVNPHALPSLV</sequence>
<evidence type="ECO:0000313" key="3">
    <source>
        <dbReference type="Proteomes" id="UP000051952"/>
    </source>
</evidence>
<feature type="compositionally biased region" description="Polar residues" evidence="1">
    <location>
        <begin position="223"/>
        <end position="242"/>
    </location>
</feature>
<proteinExistence type="predicted"/>
<reference evidence="3" key="1">
    <citation type="submission" date="2015-09" db="EMBL/GenBank/DDBJ databases">
        <authorList>
            <consortium name="Pathogen Informatics"/>
        </authorList>
    </citation>
    <scope>NUCLEOTIDE SEQUENCE [LARGE SCALE GENOMIC DNA]</scope>
    <source>
        <strain evidence="3">Lake Konstanz</strain>
    </source>
</reference>
<evidence type="ECO:0000313" key="2">
    <source>
        <dbReference type="EMBL" id="CUG00105.1"/>
    </source>
</evidence>
<feature type="region of interest" description="Disordered" evidence="1">
    <location>
        <begin position="441"/>
        <end position="478"/>
    </location>
</feature>
<feature type="region of interest" description="Disordered" evidence="1">
    <location>
        <begin position="1"/>
        <end position="38"/>
    </location>
</feature>
<feature type="compositionally biased region" description="Basic residues" evidence="1">
    <location>
        <begin position="248"/>
        <end position="258"/>
    </location>
</feature>